<comment type="caution">
    <text evidence="3">The sequence shown here is derived from an EMBL/GenBank/DDBJ whole genome shotgun (WGS) entry which is preliminary data.</text>
</comment>
<evidence type="ECO:0000313" key="3">
    <source>
        <dbReference type="EMBL" id="CAK0887491.1"/>
    </source>
</evidence>
<evidence type="ECO:0000256" key="1">
    <source>
        <dbReference type="SAM" id="Coils"/>
    </source>
</evidence>
<keyword evidence="1" id="KW-0175">Coiled coil</keyword>
<feature type="coiled-coil region" evidence="1">
    <location>
        <begin position="28"/>
        <end position="62"/>
    </location>
</feature>
<gene>
    <name evidence="3" type="ORF">PCOR1329_LOCUS68530</name>
</gene>
<evidence type="ECO:0000313" key="4">
    <source>
        <dbReference type="Proteomes" id="UP001189429"/>
    </source>
</evidence>
<accession>A0ABN9WLM8</accession>
<name>A0ABN9WLM8_9DINO</name>
<dbReference type="EMBL" id="CAUYUJ010018948">
    <property type="protein sequence ID" value="CAK0887491.1"/>
    <property type="molecule type" value="Genomic_DNA"/>
</dbReference>
<sequence length="166" mass="18446">MASAKSLARKAALNDPAQFSMLPNQIQSEVATRQRRRLARAADQQQNEMKEHLKLAEAAKAVAAEIGVGAVTLHQLRLAGAGIHVGERSRSLEGARRRGCWAQAKGTHRREHCSRPSAKHERHPEGQRRLRYARERHVLPILPGLPNSVRLREAVRTRQARGALCG</sequence>
<feature type="region of interest" description="Disordered" evidence="2">
    <location>
        <begin position="107"/>
        <end position="127"/>
    </location>
</feature>
<evidence type="ECO:0000256" key="2">
    <source>
        <dbReference type="SAM" id="MobiDB-lite"/>
    </source>
</evidence>
<dbReference type="Proteomes" id="UP001189429">
    <property type="component" value="Unassembled WGS sequence"/>
</dbReference>
<organism evidence="3 4">
    <name type="scientific">Prorocentrum cordatum</name>
    <dbReference type="NCBI Taxonomy" id="2364126"/>
    <lineage>
        <taxon>Eukaryota</taxon>
        <taxon>Sar</taxon>
        <taxon>Alveolata</taxon>
        <taxon>Dinophyceae</taxon>
        <taxon>Prorocentrales</taxon>
        <taxon>Prorocentraceae</taxon>
        <taxon>Prorocentrum</taxon>
    </lineage>
</organism>
<proteinExistence type="predicted"/>
<feature type="compositionally biased region" description="Basic and acidic residues" evidence="2">
    <location>
        <begin position="118"/>
        <end position="127"/>
    </location>
</feature>
<reference evidence="3" key="1">
    <citation type="submission" date="2023-10" db="EMBL/GenBank/DDBJ databases">
        <authorList>
            <person name="Chen Y."/>
            <person name="Shah S."/>
            <person name="Dougan E. K."/>
            <person name="Thang M."/>
            <person name="Chan C."/>
        </authorList>
    </citation>
    <scope>NUCLEOTIDE SEQUENCE [LARGE SCALE GENOMIC DNA]</scope>
</reference>
<keyword evidence="4" id="KW-1185">Reference proteome</keyword>
<protein>
    <submittedName>
        <fullName evidence="3">Uncharacterized protein</fullName>
    </submittedName>
</protein>